<evidence type="ECO:0000313" key="4">
    <source>
        <dbReference type="EMBL" id="KAL1553361.1"/>
    </source>
</evidence>
<name>A0ABD1HEB8_SALDI</name>
<dbReference type="EMBL" id="JBEAFC010000006">
    <property type="protein sequence ID" value="KAL1553361.1"/>
    <property type="molecule type" value="Genomic_DNA"/>
</dbReference>
<evidence type="ECO:0000313" key="5">
    <source>
        <dbReference type="Proteomes" id="UP001567538"/>
    </source>
</evidence>
<dbReference type="Proteomes" id="UP001567538">
    <property type="component" value="Unassembled WGS sequence"/>
</dbReference>
<proteinExistence type="predicted"/>
<keyword evidence="1 4" id="KW-0649">Protein kinase inhibitor</keyword>
<evidence type="ECO:0000256" key="1">
    <source>
        <dbReference type="ARBA" id="ARBA00023013"/>
    </source>
</evidence>
<gene>
    <name evidence="4" type="ORF">AAHA92_14050</name>
</gene>
<evidence type="ECO:0000256" key="2">
    <source>
        <dbReference type="ARBA" id="ARBA00023306"/>
    </source>
</evidence>
<dbReference type="InterPro" id="IPR040389">
    <property type="entry name" value="SMR"/>
</dbReference>
<dbReference type="GO" id="GO:0004860">
    <property type="term" value="F:protein kinase inhibitor activity"/>
    <property type="evidence" value="ECO:0007669"/>
    <property type="project" value="UniProtKB-KW"/>
</dbReference>
<protein>
    <submittedName>
        <fullName evidence="4">Cyclin-dependent protein kinase inhibitor SMR6-like</fullName>
    </submittedName>
</protein>
<feature type="region of interest" description="Disordered" evidence="3">
    <location>
        <begin position="29"/>
        <end position="70"/>
    </location>
</feature>
<dbReference type="PANTHER" id="PTHR33142:SF40">
    <property type="entry name" value="CYCLIN-DEPENDENT PROTEIN KINASE INHIBITOR SMR6"/>
    <property type="match status" value="1"/>
</dbReference>
<sequence>MGFSKKVESTKESDGKKWVIAIRAPLKPVSTKVRGGGEEEEEESTTPTARESRIPKKAACPAAPRKRRPTSACQVAREFFYPPDLESVFICRRAESAN</sequence>
<comment type="caution">
    <text evidence="4">The sequence shown here is derived from an EMBL/GenBank/DDBJ whole genome shotgun (WGS) entry which is preliminary data.</text>
</comment>
<keyword evidence="5" id="KW-1185">Reference proteome</keyword>
<evidence type="ECO:0000256" key="3">
    <source>
        <dbReference type="SAM" id="MobiDB-lite"/>
    </source>
</evidence>
<dbReference type="PANTHER" id="PTHR33142">
    <property type="entry name" value="CYCLIN-DEPENDENT PROTEIN KINASE INHIBITOR SMR13"/>
    <property type="match status" value="1"/>
</dbReference>
<organism evidence="4 5">
    <name type="scientific">Salvia divinorum</name>
    <name type="common">Maria pastora</name>
    <name type="synonym">Diviner's sage</name>
    <dbReference type="NCBI Taxonomy" id="28513"/>
    <lineage>
        <taxon>Eukaryota</taxon>
        <taxon>Viridiplantae</taxon>
        <taxon>Streptophyta</taxon>
        <taxon>Embryophyta</taxon>
        <taxon>Tracheophyta</taxon>
        <taxon>Spermatophyta</taxon>
        <taxon>Magnoliopsida</taxon>
        <taxon>eudicotyledons</taxon>
        <taxon>Gunneridae</taxon>
        <taxon>Pentapetalae</taxon>
        <taxon>asterids</taxon>
        <taxon>lamiids</taxon>
        <taxon>Lamiales</taxon>
        <taxon>Lamiaceae</taxon>
        <taxon>Nepetoideae</taxon>
        <taxon>Mentheae</taxon>
        <taxon>Salviinae</taxon>
        <taxon>Salvia</taxon>
        <taxon>Salvia subgen. Calosphace</taxon>
    </lineage>
</organism>
<accession>A0ABD1HEB8</accession>
<dbReference type="AlphaFoldDB" id="A0ABD1HEB8"/>
<keyword evidence="2" id="KW-0131">Cell cycle</keyword>
<reference evidence="4 5" key="1">
    <citation type="submission" date="2024-06" db="EMBL/GenBank/DDBJ databases">
        <title>A chromosome level genome sequence of Diviner's sage (Salvia divinorum).</title>
        <authorList>
            <person name="Ford S.A."/>
            <person name="Ro D.-K."/>
            <person name="Ness R.W."/>
            <person name="Phillips M.A."/>
        </authorList>
    </citation>
    <scope>NUCLEOTIDE SEQUENCE [LARGE SCALE GENOMIC DNA]</scope>
    <source>
        <strain evidence="4">SAF-2024a</strain>
        <tissue evidence="4">Leaf</tissue>
    </source>
</reference>